<dbReference type="OrthoDB" id="5786237at2759"/>
<proteinExistence type="predicted"/>
<keyword evidence="1" id="KW-1133">Transmembrane helix</keyword>
<protein>
    <submittedName>
        <fullName evidence="2">Uncharacterized protein</fullName>
    </submittedName>
</protein>
<sequence length="107" mass="13012">LKLLEEVMRIPKLRLLVNKNVKWLWENHPEILISGVAAVMSFGPALYFFVYKQWYLRGIVSWYKSTYTVWRPDNSHVDYMRNPNDYPPPYLTVRDNYRFFNADKDYE</sequence>
<reference evidence="2 3" key="1">
    <citation type="submission" date="2015-01" db="EMBL/GenBank/DDBJ databases">
        <title>Evolution of Trichinella species and genotypes.</title>
        <authorList>
            <person name="Korhonen P.K."/>
            <person name="Edoardo P."/>
            <person name="Giuseppe L.R."/>
            <person name="Gasser R.B."/>
        </authorList>
    </citation>
    <scope>NUCLEOTIDE SEQUENCE [LARGE SCALE GENOMIC DNA]</scope>
    <source>
        <strain evidence="2">ISS2496</strain>
    </source>
</reference>
<evidence type="ECO:0000256" key="1">
    <source>
        <dbReference type="SAM" id="Phobius"/>
    </source>
</evidence>
<gene>
    <name evidence="2" type="ORF">T12_14379</name>
</gene>
<dbReference type="EMBL" id="JYDQ01000317">
    <property type="protein sequence ID" value="KRY08658.1"/>
    <property type="molecule type" value="Genomic_DNA"/>
</dbReference>
<feature type="transmembrane region" description="Helical" evidence="1">
    <location>
        <begin position="31"/>
        <end position="50"/>
    </location>
</feature>
<name>A0A0V0Z7X9_9BILA</name>
<comment type="caution">
    <text evidence="2">The sequence shown here is derived from an EMBL/GenBank/DDBJ whole genome shotgun (WGS) entry which is preliminary data.</text>
</comment>
<dbReference type="Proteomes" id="UP000054783">
    <property type="component" value="Unassembled WGS sequence"/>
</dbReference>
<organism evidence="2 3">
    <name type="scientific">Trichinella patagoniensis</name>
    <dbReference type="NCBI Taxonomy" id="990121"/>
    <lineage>
        <taxon>Eukaryota</taxon>
        <taxon>Metazoa</taxon>
        <taxon>Ecdysozoa</taxon>
        <taxon>Nematoda</taxon>
        <taxon>Enoplea</taxon>
        <taxon>Dorylaimia</taxon>
        <taxon>Trichinellida</taxon>
        <taxon>Trichinellidae</taxon>
        <taxon>Trichinella</taxon>
    </lineage>
</organism>
<keyword evidence="3" id="KW-1185">Reference proteome</keyword>
<feature type="non-terminal residue" evidence="2">
    <location>
        <position position="1"/>
    </location>
</feature>
<keyword evidence="1" id="KW-0812">Transmembrane</keyword>
<keyword evidence="1" id="KW-0472">Membrane</keyword>
<accession>A0A0V0Z7X9</accession>
<evidence type="ECO:0000313" key="2">
    <source>
        <dbReference type="EMBL" id="KRY08658.1"/>
    </source>
</evidence>
<evidence type="ECO:0000313" key="3">
    <source>
        <dbReference type="Proteomes" id="UP000054783"/>
    </source>
</evidence>
<dbReference type="AlphaFoldDB" id="A0A0V0Z7X9"/>